<sequence>MNDLLTRPTDLLELKAVLNSMRKESFAGPDGFISDVDKHCCGNEGNERDDRADGRASCTTEPAELYLNEIDEGYHEEAAAQHRSDSGGQDAGPEYGAVDACHPWPGRWADETDGLLETECNETREQERREGEDVERDEVLKDPRASSAVSNRNAAVARIVRIPGEAKEYGQSEKGVDIHDPIKSCDMDARSSLATPAGGGGTIAVDVSLVHCFGREEVGIDAAGGSECGRSGERRVDTSHLGKPRMLNHPKCKKPIDNGKLAIKKPVSSEEFK</sequence>
<feature type="compositionally biased region" description="Basic and acidic residues" evidence="1">
    <location>
        <begin position="230"/>
        <end position="240"/>
    </location>
</feature>
<feature type="region of interest" description="Disordered" evidence="1">
    <location>
        <begin position="121"/>
        <end position="147"/>
    </location>
</feature>
<feature type="compositionally biased region" description="Basic and acidic residues" evidence="1">
    <location>
        <begin position="121"/>
        <end position="144"/>
    </location>
</feature>
<keyword evidence="3" id="KW-1185">Reference proteome</keyword>
<feature type="region of interest" description="Disordered" evidence="1">
    <location>
        <begin position="228"/>
        <end position="273"/>
    </location>
</feature>
<feature type="region of interest" description="Disordered" evidence="1">
    <location>
        <begin position="70"/>
        <end position="95"/>
    </location>
</feature>
<comment type="caution">
    <text evidence="2">The sequence shown here is derived from an EMBL/GenBank/DDBJ whole genome shotgun (WGS) entry which is preliminary data.</text>
</comment>
<name>A0A835UCW1_VANPL</name>
<evidence type="ECO:0000313" key="3">
    <source>
        <dbReference type="Proteomes" id="UP000636800"/>
    </source>
</evidence>
<accession>A0A835UCW1</accession>
<evidence type="ECO:0000313" key="2">
    <source>
        <dbReference type="EMBL" id="KAG0456937.1"/>
    </source>
</evidence>
<evidence type="ECO:0000256" key="1">
    <source>
        <dbReference type="SAM" id="MobiDB-lite"/>
    </source>
</evidence>
<reference evidence="2 3" key="1">
    <citation type="journal article" date="2020" name="Nat. Food">
        <title>A phased Vanilla planifolia genome enables genetic improvement of flavour and production.</title>
        <authorList>
            <person name="Hasing T."/>
            <person name="Tang H."/>
            <person name="Brym M."/>
            <person name="Khazi F."/>
            <person name="Huang T."/>
            <person name="Chambers A.H."/>
        </authorList>
    </citation>
    <scope>NUCLEOTIDE SEQUENCE [LARGE SCALE GENOMIC DNA]</scope>
    <source>
        <tissue evidence="2">Leaf</tissue>
    </source>
</reference>
<dbReference type="Proteomes" id="UP000636800">
    <property type="component" value="Chromosome 12"/>
</dbReference>
<feature type="compositionally biased region" description="Basic and acidic residues" evidence="1">
    <location>
        <begin position="72"/>
        <end position="85"/>
    </location>
</feature>
<dbReference type="EMBL" id="JADCNL010000012">
    <property type="protein sequence ID" value="KAG0456937.1"/>
    <property type="molecule type" value="Genomic_DNA"/>
</dbReference>
<organism evidence="2 3">
    <name type="scientific">Vanilla planifolia</name>
    <name type="common">Vanilla</name>
    <dbReference type="NCBI Taxonomy" id="51239"/>
    <lineage>
        <taxon>Eukaryota</taxon>
        <taxon>Viridiplantae</taxon>
        <taxon>Streptophyta</taxon>
        <taxon>Embryophyta</taxon>
        <taxon>Tracheophyta</taxon>
        <taxon>Spermatophyta</taxon>
        <taxon>Magnoliopsida</taxon>
        <taxon>Liliopsida</taxon>
        <taxon>Asparagales</taxon>
        <taxon>Orchidaceae</taxon>
        <taxon>Vanilloideae</taxon>
        <taxon>Vanilleae</taxon>
        <taxon>Vanilla</taxon>
    </lineage>
</organism>
<dbReference type="AlphaFoldDB" id="A0A835UCW1"/>
<proteinExistence type="predicted"/>
<feature type="compositionally biased region" description="Basic residues" evidence="1">
    <location>
        <begin position="242"/>
        <end position="253"/>
    </location>
</feature>
<protein>
    <submittedName>
        <fullName evidence="2">Uncharacterized protein</fullName>
    </submittedName>
</protein>
<gene>
    <name evidence="2" type="ORF">HPP92_022094</name>
</gene>